<reference evidence="1" key="2">
    <citation type="submission" date="2025-09" db="UniProtKB">
        <authorList>
            <consortium name="Ensembl"/>
        </authorList>
    </citation>
    <scope>IDENTIFICATION</scope>
</reference>
<dbReference type="STRING" id="1676925.ENSPKIP00000018344"/>
<dbReference type="Ensembl" id="ENSPKIT00000036259.1">
    <property type="protein sequence ID" value="ENSPKIP00000018344.1"/>
    <property type="gene ID" value="ENSPKIG00000003938.1"/>
</dbReference>
<dbReference type="AlphaFoldDB" id="A0A3B3RIT1"/>
<keyword evidence="2" id="KW-1185">Reference proteome</keyword>
<dbReference type="PANTHER" id="PTHR15570:SF2">
    <property type="entry name" value="G0_G1 SWITCH PROTEIN 2"/>
    <property type="match status" value="1"/>
</dbReference>
<evidence type="ECO:0008006" key="3">
    <source>
        <dbReference type="Google" id="ProtNLM"/>
    </source>
</evidence>
<accession>A0A3B3RIT1</accession>
<dbReference type="Pfam" id="PF15103">
    <property type="entry name" value="G0-G1_switch_2"/>
    <property type="match status" value="1"/>
</dbReference>
<evidence type="ECO:0000313" key="1">
    <source>
        <dbReference type="Ensembl" id="ENSPKIP00000018344.1"/>
    </source>
</evidence>
<reference evidence="1" key="1">
    <citation type="submission" date="2025-08" db="UniProtKB">
        <authorList>
            <consortium name="Ensembl"/>
        </authorList>
    </citation>
    <scope>IDENTIFICATION</scope>
</reference>
<proteinExistence type="predicted"/>
<evidence type="ECO:0000313" key="2">
    <source>
        <dbReference type="Proteomes" id="UP000261540"/>
    </source>
</evidence>
<sequence>METMQDLIPFTRELLAQGAGGRMVKVYLVGTAVAALGVALGVVETICHTFSEFVTLLNCR</sequence>
<name>A0A3B3RIT1_9TELE</name>
<dbReference type="Proteomes" id="UP000261540">
    <property type="component" value="Unplaced"/>
</dbReference>
<dbReference type="InterPro" id="IPR016821">
    <property type="entry name" value="G0S2"/>
</dbReference>
<organism evidence="1 2">
    <name type="scientific">Paramormyrops kingsleyae</name>
    <dbReference type="NCBI Taxonomy" id="1676925"/>
    <lineage>
        <taxon>Eukaryota</taxon>
        <taxon>Metazoa</taxon>
        <taxon>Chordata</taxon>
        <taxon>Craniata</taxon>
        <taxon>Vertebrata</taxon>
        <taxon>Euteleostomi</taxon>
        <taxon>Actinopterygii</taxon>
        <taxon>Neopterygii</taxon>
        <taxon>Teleostei</taxon>
        <taxon>Osteoglossocephala</taxon>
        <taxon>Osteoglossomorpha</taxon>
        <taxon>Osteoglossiformes</taxon>
        <taxon>Mormyridae</taxon>
        <taxon>Paramormyrops</taxon>
    </lineage>
</organism>
<protein>
    <recommendedName>
        <fullName evidence="3">G0/G1 switch 2</fullName>
    </recommendedName>
</protein>
<dbReference type="PANTHER" id="PTHR15570">
    <property type="entry name" value="G0/G1 SWITCH PROTEIN 2"/>
    <property type="match status" value="1"/>
</dbReference>